<feature type="compositionally biased region" description="Polar residues" evidence="1">
    <location>
        <begin position="1"/>
        <end position="13"/>
    </location>
</feature>
<dbReference type="InterPro" id="IPR023214">
    <property type="entry name" value="HAD_sf"/>
</dbReference>
<organism evidence="2 3">
    <name type="scientific">Xylaria bambusicola</name>
    <dbReference type="NCBI Taxonomy" id="326684"/>
    <lineage>
        <taxon>Eukaryota</taxon>
        <taxon>Fungi</taxon>
        <taxon>Dikarya</taxon>
        <taxon>Ascomycota</taxon>
        <taxon>Pezizomycotina</taxon>
        <taxon>Sordariomycetes</taxon>
        <taxon>Xylariomycetidae</taxon>
        <taxon>Xylariales</taxon>
        <taxon>Xylariaceae</taxon>
        <taxon>Xylaria</taxon>
    </lineage>
</organism>
<dbReference type="Proteomes" id="UP001305414">
    <property type="component" value="Unassembled WGS sequence"/>
</dbReference>
<dbReference type="Pfam" id="PF13344">
    <property type="entry name" value="Hydrolase_6"/>
    <property type="match status" value="1"/>
</dbReference>
<evidence type="ECO:0000313" key="2">
    <source>
        <dbReference type="EMBL" id="KAK5629168.1"/>
    </source>
</evidence>
<proteinExistence type="predicted"/>
<feature type="region of interest" description="Disordered" evidence="1">
    <location>
        <begin position="1"/>
        <end position="82"/>
    </location>
</feature>
<dbReference type="EMBL" id="JAWHQM010000010">
    <property type="protein sequence ID" value="KAK5629168.1"/>
    <property type="molecule type" value="Genomic_DNA"/>
</dbReference>
<dbReference type="Gene3D" id="3.40.50.1000">
    <property type="entry name" value="HAD superfamily/HAD-like"/>
    <property type="match status" value="1"/>
</dbReference>
<dbReference type="AlphaFoldDB" id="A0AAN7Z774"/>
<name>A0AAN7Z774_9PEZI</name>
<evidence type="ECO:0000313" key="3">
    <source>
        <dbReference type="Proteomes" id="UP001305414"/>
    </source>
</evidence>
<protein>
    <submittedName>
        <fullName evidence="2">Uncharacterized protein</fullName>
    </submittedName>
</protein>
<comment type="caution">
    <text evidence="2">The sequence shown here is derived from an EMBL/GenBank/DDBJ whole genome shotgun (WGS) entry which is preliminary data.</text>
</comment>
<keyword evidence="3" id="KW-1185">Reference proteome</keyword>
<dbReference type="InterPro" id="IPR006357">
    <property type="entry name" value="HAD-SF_hydro_IIA"/>
</dbReference>
<feature type="compositionally biased region" description="Basic and acidic residues" evidence="1">
    <location>
        <begin position="26"/>
        <end position="37"/>
    </location>
</feature>
<dbReference type="InterPro" id="IPR036412">
    <property type="entry name" value="HAD-like_sf"/>
</dbReference>
<feature type="compositionally biased region" description="Low complexity" evidence="1">
    <location>
        <begin position="53"/>
        <end position="68"/>
    </location>
</feature>
<gene>
    <name evidence="2" type="ORF">RRF57_004883</name>
</gene>
<evidence type="ECO:0000256" key="1">
    <source>
        <dbReference type="SAM" id="MobiDB-lite"/>
    </source>
</evidence>
<accession>A0AAN7Z774</accession>
<sequence>MSSPLDQSQSQKGPSFHRGTFSDEIENARTDLSRKMLLDGLDAESPSTTEAAPSLSPTSISTPSSPDIDAVESPTTPLDVNGHVAEGKEPLVADSFAFAFDIDGVLVRGGRPIPEAVEAMKVLNGKNKYGIKM</sequence>
<dbReference type="SUPFAM" id="SSF56784">
    <property type="entry name" value="HAD-like"/>
    <property type="match status" value="1"/>
</dbReference>
<reference evidence="2 3" key="1">
    <citation type="submission" date="2023-10" db="EMBL/GenBank/DDBJ databases">
        <title>Draft genome sequence of Xylaria bambusicola isolate GMP-LS, the root and basal stem rot pathogen of sugarcane in Indonesia.</title>
        <authorList>
            <person name="Selvaraj P."/>
            <person name="Muralishankar V."/>
            <person name="Muruganantham S."/>
            <person name="Sp S."/>
            <person name="Haryani S."/>
            <person name="Lau K.J.X."/>
            <person name="Naqvi N.I."/>
        </authorList>
    </citation>
    <scope>NUCLEOTIDE SEQUENCE [LARGE SCALE GENOMIC DNA]</scope>
    <source>
        <strain evidence="2">GMP-LS</strain>
    </source>
</reference>